<dbReference type="Gene3D" id="1.10.760.10">
    <property type="entry name" value="Cytochrome c-like domain"/>
    <property type="match status" value="2"/>
</dbReference>
<organism evidence="6 7">
    <name type="scientific">Rufibacter glacialis</name>
    <dbReference type="NCBI Taxonomy" id="1259555"/>
    <lineage>
        <taxon>Bacteria</taxon>
        <taxon>Pseudomonadati</taxon>
        <taxon>Bacteroidota</taxon>
        <taxon>Cytophagia</taxon>
        <taxon>Cytophagales</taxon>
        <taxon>Hymenobacteraceae</taxon>
        <taxon>Rufibacter</taxon>
    </lineage>
</organism>
<protein>
    <submittedName>
        <fullName evidence="6">Cytochrome c</fullName>
    </submittedName>
</protein>
<dbReference type="InterPro" id="IPR036909">
    <property type="entry name" value="Cyt_c-like_dom_sf"/>
</dbReference>
<dbReference type="InterPro" id="IPR009056">
    <property type="entry name" value="Cyt_c-like_dom"/>
</dbReference>
<keyword evidence="2 4" id="KW-0479">Metal-binding</keyword>
<evidence type="ECO:0000256" key="1">
    <source>
        <dbReference type="ARBA" id="ARBA00022617"/>
    </source>
</evidence>
<dbReference type="PANTHER" id="PTHR35008">
    <property type="entry name" value="BLL4482 PROTEIN-RELATED"/>
    <property type="match status" value="1"/>
</dbReference>
<dbReference type="PANTHER" id="PTHR35008:SF4">
    <property type="entry name" value="BLL4482 PROTEIN"/>
    <property type="match status" value="1"/>
</dbReference>
<feature type="domain" description="Cytochrome c" evidence="5">
    <location>
        <begin position="1"/>
        <end position="102"/>
    </location>
</feature>
<dbReference type="EMBL" id="JBGOGF010000007">
    <property type="protein sequence ID" value="MFA1772333.1"/>
    <property type="molecule type" value="Genomic_DNA"/>
</dbReference>
<dbReference type="Proteomes" id="UP001570846">
    <property type="component" value="Unassembled WGS sequence"/>
</dbReference>
<reference evidence="6 7" key="1">
    <citation type="submission" date="2024-08" db="EMBL/GenBank/DDBJ databases">
        <authorList>
            <person name="Wei W."/>
        </authorList>
    </citation>
    <scope>NUCLEOTIDE SEQUENCE [LARGE SCALE GENOMIC DNA]</scope>
    <source>
        <strain evidence="6 7">XU2</strain>
    </source>
</reference>
<proteinExistence type="predicted"/>
<keyword evidence="1 4" id="KW-0349">Heme</keyword>
<name>A0ABV4RGR7_9BACT</name>
<evidence type="ECO:0000259" key="5">
    <source>
        <dbReference type="PROSITE" id="PS51007"/>
    </source>
</evidence>
<dbReference type="Pfam" id="PF00034">
    <property type="entry name" value="Cytochrom_C"/>
    <property type="match status" value="1"/>
</dbReference>
<gene>
    <name evidence="6" type="ORF">ACD591_13615</name>
</gene>
<evidence type="ECO:0000313" key="7">
    <source>
        <dbReference type="Proteomes" id="UP001570846"/>
    </source>
</evidence>
<accession>A0ABV4RGR7</accession>
<evidence type="ECO:0000256" key="3">
    <source>
        <dbReference type="ARBA" id="ARBA00023004"/>
    </source>
</evidence>
<dbReference type="PROSITE" id="PS51007">
    <property type="entry name" value="CYTC"/>
    <property type="match status" value="2"/>
</dbReference>
<dbReference type="SUPFAM" id="SSF46626">
    <property type="entry name" value="Cytochrome c"/>
    <property type="match status" value="2"/>
</dbReference>
<keyword evidence="7" id="KW-1185">Reference proteome</keyword>
<keyword evidence="3 4" id="KW-0408">Iron</keyword>
<feature type="domain" description="Cytochrome c" evidence="5">
    <location>
        <begin position="138"/>
        <end position="255"/>
    </location>
</feature>
<comment type="caution">
    <text evidence="6">The sequence shown here is derived from an EMBL/GenBank/DDBJ whole genome shotgun (WGS) entry which is preliminary data.</text>
</comment>
<sequence>MVCIDCHSERDWTKFTGPPKDGTWGKGGEAFSKEMGFPGMFYARNITPAGIGDWTDGEVLRAITMGVNKEGHPLFPVMPHHLYGQLAQEDMEAVVAYLRTLPAIENEVPASRADFPMNFLLNTIPKKAAFQPVPSAADQVRYGKYLTTAAACIKCHTQKKQGQNVAGMEFAGGIEFPLPGGGKIASANITPDPQTGIGRWSKETFVSRFKQYADSSYRPHTVGKGELNTLMPWSMYAGMEREDLEAIYVYLQSLPAVQHKVTRFTKN</sequence>
<evidence type="ECO:0000256" key="2">
    <source>
        <dbReference type="ARBA" id="ARBA00022723"/>
    </source>
</evidence>
<dbReference type="InterPro" id="IPR051459">
    <property type="entry name" value="Cytochrome_c-type_DH"/>
</dbReference>
<evidence type="ECO:0000313" key="6">
    <source>
        <dbReference type="EMBL" id="MFA1772333.1"/>
    </source>
</evidence>
<evidence type="ECO:0000256" key="4">
    <source>
        <dbReference type="PROSITE-ProRule" id="PRU00433"/>
    </source>
</evidence>